<dbReference type="CDD" id="cd00293">
    <property type="entry name" value="USP-like"/>
    <property type="match status" value="1"/>
</dbReference>
<dbReference type="InterPro" id="IPR014729">
    <property type="entry name" value="Rossmann-like_a/b/a_fold"/>
</dbReference>
<comment type="caution">
    <text evidence="3">The sequence shown here is derived from an EMBL/GenBank/DDBJ whole genome shotgun (WGS) entry which is preliminary data.</text>
</comment>
<comment type="similarity">
    <text evidence="1">Belongs to the universal stress protein A family.</text>
</comment>
<dbReference type="SUPFAM" id="SSF52402">
    <property type="entry name" value="Adenine nucleotide alpha hydrolases-like"/>
    <property type="match status" value="1"/>
</dbReference>
<organism evidence="3 4">
    <name type="scientific">Motilibacter deserti</name>
    <dbReference type="NCBI Taxonomy" id="2714956"/>
    <lineage>
        <taxon>Bacteria</taxon>
        <taxon>Bacillati</taxon>
        <taxon>Actinomycetota</taxon>
        <taxon>Actinomycetes</taxon>
        <taxon>Motilibacterales</taxon>
        <taxon>Motilibacteraceae</taxon>
        <taxon>Motilibacter</taxon>
    </lineage>
</organism>
<accession>A0ABX0GW42</accession>
<proteinExistence type="inferred from homology"/>
<protein>
    <submittedName>
        <fullName evidence="3">Universal stress protein</fullName>
    </submittedName>
</protein>
<keyword evidence="4" id="KW-1185">Reference proteome</keyword>
<reference evidence="3 4" key="1">
    <citation type="submission" date="2020-03" db="EMBL/GenBank/DDBJ databases">
        <title>Two novel Motilibacter sp.</title>
        <authorList>
            <person name="Liu S."/>
        </authorList>
    </citation>
    <scope>NUCLEOTIDE SEQUENCE [LARGE SCALE GENOMIC DNA]</scope>
    <source>
        <strain evidence="3 4">E257</strain>
    </source>
</reference>
<dbReference type="RefSeq" id="WP_166280937.1">
    <property type="nucleotide sequence ID" value="NZ_JAANNP010000003.1"/>
</dbReference>
<dbReference type="EMBL" id="JAANNP010000003">
    <property type="protein sequence ID" value="NHC13935.1"/>
    <property type="molecule type" value="Genomic_DNA"/>
</dbReference>
<dbReference type="PANTHER" id="PTHR46268:SF6">
    <property type="entry name" value="UNIVERSAL STRESS PROTEIN UP12"/>
    <property type="match status" value="1"/>
</dbReference>
<feature type="domain" description="UspA" evidence="2">
    <location>
        <begin position="9"/>
        <end position="147"/>
    </location>
</feature>
<dbReference type="PANTHER" id="PTHR46268">
    <property type="entry name" value="STRESS RESPONSE PROTEIN NHAX"/>
    <property type="match status" value="1"/>
</dbReference>
<evidence type="ECO:0000256" key="1">
    <source>
        <dbReference type="ARBA" id="ARBA00008791"/>
    </source>
</evidence>
<evidence type="ECO:0000313" key="3">
    <source>
        <dbReference type="EMBL" id="NHC13935.1"/>
    </source>
</evidence>
<name>A0ABX0GW42_9ACTN</name>
<dbReference type="Gene3D" id="3.40.50.620">
    <property type="entry name" value="HUPs"/>
    <property type="match status" value="1"/>
</dbReference>
<dbReference type="Pfam" id="PF00582">
    <property type="entry name" value="Usp"/>
    <property type="match status" value="1"/>
</dbReference>
<evidence type="ECO:0000259" key="2">
    <source>
        <dbReference type="Pfam" id="PF00582"/>
    </source>
</evidence>
<dbReference type="InterPro" id="IPR006015">
    <property type="entry name" value="Universal_stress_UspA"/>
</dbReference>
<dbReference type="PRINTS" id="PR01438">
    <property type="entry name" value="UNVRSLSTRESS"/>
</dbReference>
<dbReference type="Proteomes" id="UP000800981">
    <property type="component" value="Unassembled WGS sequence"/>
</dbReference>
<gene>
    <name evidence="3" type="ORF">G9H71_09080</name>
</gene>
<sequence>MTDQATQATIVIGTDGSESSRDALLWAADAARRTGARLRAVYAWEVPAVSGLALGFVPEPDPDVSATAGREVTKNVTQALVDAGYADLPLEVRVREGHAAQAILDESADADLIVVGRRGSGGFAAAVMGSVSRYVSAHADHPVVVVPCGGKRKKR</sequence>
<evidence type="ECO:0000313" key="4">
    <source>
        <dbReference type="Proteomes" id="UP000800981"/>
    </source>
</evidence>
<dbReference type="InterPro" id="IPR006016">
    <property type="entry name" value="UspA"/>
</dbReference>